<dbReference type="AlphaFoldDB" id="A0A2A2I8G9"/>
<organism evidence="2 3">
    <name type="scientific">Virgibacillus profundi</name>
    <dbReference type="NCBI Taxonomy" id="2024555"/>
    <lineage>
        <taxon>Bacteria</taxon>
        <taxon>Bacillati</taxon>
        <taxon>Bacillota</taxon>
        <taxon>Bacilli</taxon>
        <taxon>Bacillales</taxon>
        <taxon>Bacillaceae</taxon>
        <taxon>Virgibacillus</taxon>
    </lineage>
</organism>
<dbReference type="Proteomes" id="UP000218887">
    <property type="component" value="Unassembled WGS sequence"/>
</dbReference>
<reference evidence="2 3" key="1">
    <citation type="submission" date="2017-08" db="EMBL/GenBank/DDBJ databases">
        <title>Virgibacillus indicus sp. nov. and Virgibacillus profoundi sp. nov, two moderately halophilic bacteria isolated from marine sediment by using the Microfluidic Streak Plate.</title>
        <authorList>
            <person name="Xu B."/>
            <person name="Hu B."/>
            <person name="Wang J."/>
            <person name="Zhu Y."/>
            <person name="Huang L."/>
            <person name="Du W."/>
            <person name="Huang Y."/>
        </authorList>
    </citation>
    <scope>NUCLEOTIDE SEQUENCE [LARGE SCALE GENOMIC DNA]</scope>
    <source>
        <strain evidence="2 3">IO3-P3-H5</strain>
    </source>
</reference>
<dbReference type="RefSeq" id="WP_095657100.1">
    <property type="nucleotide sequence ID" value="NZ_NPOA01000016.1"/>
</dbReference>
<dbReference type="EMBL" id="NPOA01000016">
    <property type="protein sequence ID" value="PAV27937.1"/>
    <property type="molecule type" value="Genomic_DNA"/>
</dbReference>
<name>A0A2A2I8G9_9BACI</name>
<dbReference type="CDD" id="cd22346">
    <property type="entry name" value="PDDEXK_nuclease"/>
    <property type="match status" value="1"/>
</dbReference>
<evidence type="ECO:0000313" key="2">
    <source>
        <dbReference type="EMBL" id="PAV27937.1"/>
    </source>
</evidence>
<protein>
    <submittedName>
        <fullName evidence="2">Restriction endonuclease</fullName>
    </submittedName>
</protein>
<proteinExistence type="predicted"/>
<dbReference type="InterPro" id="IPR012297">
    <property type="entry name" value="EcoO109IR_cat_dom_sf"/>
</dbReference>
<evidence type="ECO:0000313" key="3">
    <source>
        <dbReference type="Proteomes" id="UP000218887"/>
    </source>
</evidence>
<keyword evidence="2" id="KW-0378">Hydrolase</keyword>
<accession>A0A2A2I8G9</accession>
<dbReference type="InterPro" id="IPR032793">
    <property type="entry name" value="RE_EcoO109IR"/>
</dbReference>
<dbReference type="GO" id="GO:0004519">
    <property type="term" value="F:endonuclease activity"/>
    <property type="evidence" value="ECO:0007669"/>
    <property type="project" value="UniProtKB-KW"/>
</dbReference>
<dbReference type="InterPro" id="IPR011335">
    <property type="entry name" value="Restrct_endonuc-II-like"/>
</dbReference>
<dbReference type="Pfam" id="PF14511">
    <property type="entry name" value="RE_EcoO109I"/>
    <property type="match status" value="1"/>
</dbReference>
<dbReference type="Gene3D" id="3.40.1560.10">
    <property type="entry name" value="type ii restriction endonuclease, domain 2"/>
    <property type="match status" value="1"/>
</dbReference>
<feature type="domain" description="Type II restriction endonuclease EcoO109IR" evidence="1">
    <location>
        <begin position="30"/>
        <end position="210"/>
    </location>
</feature>
<evidence type="ECO:0000259" key="1">
    <source>
        <dbReference type="Pfam" id="PF14511"/>
    </source>
</evidence>
<comment type="caution">
    <text evidence="2">The sequence shown here is derived from an EMBL/GenBank/DDBJ whole genome shotgun (WGS) entry which is preliminary data.</text>
</comment>
<sequence>MSNKFDGIIEKAKEFFRKEIVPSHIAKTEGLIKLKEFNLNPFLDKYKASFLTGNDDPKSIAKALVYPRVLGASINTIFGNQLQKFCSEVLEGFASTTSGIDIEFIDKLDGRRKYCQIKAGPNTINKDDVETIKGHFAGVKNLARTNNLNIGFNDLIVGVFYGTREDLSGHYKKIGKEHPVFIGAEFWYRLTGEKDFYQRLTDGIGDIATEYDGSELMDKVINTLAKEIEKSLEPPQEIDLEIKEVADGKEKYDV</sequence>
<keyword evidence="3" id="KW-1185">Reference proteome</keyword>
<gene>
    <name evidence="2" type="ORF">CIL05_18870</name>
</gene>
<dbReference type="SUPFAM" id="SSF52980">
    <property type="entry name" value="Restriction endonuclease-like"/>
    <property type="match status" value="1"/>
</dbReference>
<keyword evidence="2" id="KW-0255">Endonuclease</keyword>
<keyword evidence="2" id="KW-0540">Nuclease</keyword>
<dbReference type="OrthoDB" id="449755at2"/>